<gene>
    <name evidence="2" type="ORF">B5P45_26075</name>
</gene>
<reference evidence="2 3" key="1">
    <citation type="journal article" date="2017" name="Int J Environ Stud">
        <title>Does the Miocene-Pliocene relict legume Oxytropis triphylla form nitrogen-fixing nodules with a combination of bacterial strains?</title>
        <authorList>
            <person name="Safronova V."/>
            <person name="Belimov A."/>
            <person name="Sazanova A."/>
            <person name="Kuznetsova I."/>
            <person name="Popova J."/>
            <person name="Andronov E."/>
            <person name="Verkhozina A."/>
            <person name="Tikhonovich I."/>
        </authorList>
    </citation>
    <scope>NUCLEOTIDE SEQUENCE [LARGE SCALE GENOMIC DNA]</scope>
    <source>
        <strain evidence="2 3">Tri-38</strain>
    </source>
</reference>
<organism evidence="2 3">
    <name type="scientific">Phyllobacterium zundukense</name>
    <dbReference type="NCBI Taxonomy" id="1867719"/>
    <lineage>
        <taxon>Bacteria</taxon>
        <taxon>Pseudomonadati</taxon>
        <taxon>Pseudomonadota</taxon>
        <taxon>Alphaproteobacteria</taxon>
        <taxon>Hyphomicrobiales</taxon>
        <taxon>Phyllobacteriaceae</taxon>
        <taxon>Phyllobacterium</taxon>
    </lineage>
</organism>
<comment type="caution">
    <text evidence="2">The sequence shown here is derived from an EMBL/GenBank/DDBJ whole genome shotgun (WGS) entry which is preliminary data.</text>
</comment>
<evidence type="ECO:0000313" key="3">
    <source>
        <dbReference type="Proteomes" id="UP000232163"/>
    </source>
</evidence>
<name>A0A2N9VSK8_9HYPH</name>
<dbReference type="InterPro" id="IPR043764">
    <property type="entry name" value="DUF5710"/>
</dbReference>
<accession>A0A2N9VSK8</accession>
<sequence length="173" mass="19294">MESRDVNVFEMFVAHGAGFWVRRTTWVGTCARVVRVGAMTAPGPYFGNPSVLMDVYTLDGQLTDEAAQLPAAGTYKTWRQIEPPVWAVSANLRQLEDPALDAALARFDKKRHKSDSRQGADKVEKIWLVVTYAQKEEAKKLGARWSPTEKAWWLPASNSAAIDEARKLPFLSG</sequence>
<dbReference type="Pfam" id="PF18974">
    <property type="entry name" value="DUF5710"/>
    <property type="match status" value="1"/>
</dbReference>
<proteinExistence type="predicted"/>
<evidence type="ECO:0000313" key="2">
    <source>
        <dbReference type="EMBL" id="PIO42476.1"/>
    </source>
</evidence>
<feature type="domain" description="DUF5710" evidence="1">
    <location>
        <begin position="125"/>
        <end position="158"/>
    </location>
</feature>
<dbReference type="KEGG" id="pht:BLM14_15620"/>
<dbReference type="EMBL" id="MZMT01000053">
    <property type="protein sequence ID" value="PIO42476.1"/>
    <property type="molecule type" value="Genomic_DNA"/>
</dbReference>
<evidence type="ECO:0000259" key="1">
    <source>
        <dbReference type="Pfam" id="PF18974"/>
    </source>
</evidence>
<dbReference type="Proteomes" id="UP000232163">
    <property type="component" value="Unassembled WGS sequence"/>
</dbReference>
<dbReference type="AlphaFoldDB" id="A0A2N9VSK8"/>
<protein>
    <recommendedName>
        <fullName evidence="1">DUF5710 domain-containing protein</fullName>
    </recommendedName>
</protein>
<keyword evidence="3" id="KW-1185">Reference proteome</keyword>